<dbReference type="Gene3D" id="1.20.1070.10">
    <property type="entry name" value="Rhodopsin 7-helix transmembrane proteins"/>
    <property type="match status" value="1"/>
</dbReference>
<keyword evidence="7" id="KW-0675">Receptor</keyword>
<dbReference type="OMA" id="TICDICV"/>
<dbReference type="PANTHER" id="PTHR22751:SF54">
    <property type="entry name" value="G-PROTEIN COUPLED RECEPTORS FAMILY 1 PROFILE DOMAIN-CONTAINING PROTEIN"/>
    <property type="match status" value="1"/>
</dbReference>
<dbReference type="PhylomeDB" id="Q9U3D1"/>
<organism evidence="7 8">
    <name type="scientific">Caenorhabditis elegans</name>
    <dbReference type="NCBI Taxonomy" id="6239"/>
    <lineage>
        <taxon>Eukaryota</taxon>
        <taxon>Metazoa</taxon>
        <taxon>Ecdysozoa</taxon>
        <taxon>Nematoda</taxon>
        <taxon>Chromadorea</taxon>
        <taxon>Rhabditida</taxon>
        <taxon>Rhabditina</taxon>
        <taxon>Rhabditomorpha</taxon>
        <taxon>Rhabditoidea</taxon>
        <taxon>Rhabditidae</taxon>
        <taxon>Peloderinae</taxon>
        <taxon>Caenorhabditis</taxon>
    </lineage>
</organism>
<evidence type="ECO:0000313" key="9">
    <source>
        <dbReference type="WormBase" id="H25K10.7a"/>
    </source>
</evidence>
<feature type="domain" description="G-protein coupled receptors family 1 profile" evidence="6">
    <location>
        <begin position="49"/>
        <end position="346"/>
    </location>
</feature>
<sequence length="395" mass="45297">MDFTYNAIYYDYDSHPDNAELKSFSDFLTKINNFSSKYQCVFSCSGLLINLVHLIIITRKSLRVNSVYVIMIGITLSDLYTMFHVVYVFLDNIVSNYNWYECFQVCTEQECFKFHKYQYHGYLHVVVELIMSALREALRRLSTWLAFCMALFRWLIIRNSMNAKFDFLSRPSFAFKTVLTLLLISPIITFLSFGQHTVTDNGFVDVSQCSGIPDYIVPHTYIIKKGRVFDDFWPLAVQLYFFSDGISKIIPAVCLPFLCIVLVTCLRTARESRKNLSKSSSNNDRTIYMVTIMTAFSVFAEGPSGISYLFKALYYDHNAIKSALQTLDEILINAAILNSIVHVIISLVVSTQYRETAKKLFGCKRCFRKIVVAKDSLNTVEIVVPALHGTFSNVD</sequence>
<dbReference type="AGR" id="WB:WBGene00005808"/>
<dbReference type="RefSeq" id="NP_001255885.1">
    <property type="nucleotide sequence ID" value="NM_001268956.1"/>
</dbReference>
<dbReference type="CTD" id="186783"/>
<feature type="transmembrane region" description="Helical" evidence="5">
    <location>
        <begin position="249"/>
        <end position="266"/>
    </location>
</feature>
<dbReference type="Pfam" id="PF10324">
    <property type="entry name" value="7TM_GPCR_Srw"/>
    <property type="match status" value="1"/>
</dbReference>
<reference evidence="7 8" key="1">
    <citation type="journal article" date="1998" name="Science">
        <title>Genome sequence of the nematode C. elegans: a platform for investigating biology.</title>
        <authorList>
            <consortium name="The C. elegans sequencing consortium"/>
            <person name="Sulson J.E."/>
            <person name="Waterston R."/>
        </authorList>
    </citation>
    <scope>NUCLEOTIDE SEQUENCE [LARGE SCALE GENOMIC DNA]</scope>
    <source>
        <strain evidence="7 8">Bristol N2</strain>
    </source>
</reference>
<evidence type="ECO:0000256" key="4">
    <source>
        <dbReference type="ARBA" id="ARBA00023136"/>
    </source>
</evidence>
<dbReference type="GO" id="GO:0016020">
    <property type="term" value="C:membrane"/>
    <property type="evidence" value="ECO:0007669"/>
    <property type="project" value="UniProtKB-SubCell"/>
</dbReference>
<evidence type="ECO:0000313" key="7">
    <source>
        <dbReference type="EMBL" id="CAB63232.2"/>
    </source>
</evidence>
<dbReference type="PaxDb" id="6239-H25K10.7a"/>
<dbReference type="InParanoid" id="Q9U3D1"/>
<accession>Q9U3D1</accession>
<dbReference type="InterPro" id="IPR017452">
    <property type="entry name" value="GPCR_Rhodpsn_7TM"/>
</dbReference>
<dbReference type="Proteomes" id="UP000001940">
    <property type="component" value="Chromosome IV"/>
</dbReference>
<feature type="transmembrane region" description="Helical" evidence="5">
    <location>
        <begin position="287"/>
        <end position="310"/>
    </location>
</feature>
<protein>
    <submittedName>
        <fullName evidence="7">G-protein coupled receptors family 1 profile domain-containing protein</fullName>
    </submittedName>
</protein>
<evidence type="ECO:0000313" key="8">
    <source>
        <dbReference type="Proteomes" id="UP000001940"/>
    </source>
</evidence>
<evidence type="ECO:0000256" key="2">
    <source>
        <dbReference type="ARBA" id="ARBA00022692"/>
    </source>
</evidence>
<dbReference type="InterPro" id="IPR019427">
    <property type="entry name" value="7TM_GPCR_serpentine_rcpt_Srw"/>
</dbReference>
<dbReference type="KEGG" id="cel:CELE_H25K10.7"/>
<dbReference type="eggNOG" id="ENOG502TKKK">
    <property type="taxonomic scope" value="Eukaryota"/>
</dbReference>
<proteinExistence type="predicted"/>
<dbReference type="HOGENOM" id="CLU_043715_0_0_1"/>
<feature type="transmembrane region" description="Helical" evidence="5">
    <location>
        <begin position="68"/>
        <end position="90"/>
    </location>
</feature>
<feature type="transmembrane region" description="Helical" evidence="5">
    <location>
        <begin position="330"/>
        <end position="349"/>
    </location>
</feature>
<name>Q9U3D1_CAEEL</name>
<keyword evidence="3 5" id="KW-1133">Transmembrane helix</keyword>
<evidence type="ECO:0000256" key="3">
    <source>
        <dbReference type="ARBA" id="ARBA00022989"/>
    </source>
</evidence>
<feature type="transmembrane region" description="Helical" evidence="5">
    <location>
        <begin position="36"/>
        <end position="56"/>
    </location>
</feature>
<evidence type="ECO:0000256" key="5">
    <source>
        <dbReference type="SAM" id="Phobius"/>
    </source>
</evidence>
<dbReference type="GeneID" id="186783"/>
<dbReference type="SUPFAM" id="SSF81321">
    <property type="entry name" value="Family A G protein-coupled receptor-like"/>
    <property type="match status" value="1"/>
</dbReference>
<comment type="subcellular location">
    <subcellularLocation>
        <location evidence="1">Membrane</location>
    </subcellularLocation>
</comment>
<gene>
    <name evidence="7 9" type="primary">srw-61</name>
    <name evidence="7" type="ORF">CELE_H25K10.7</name>
    <name evidence="9" type="ORF">H25K10.7</name>
</gene>
<dbReference type="SMR" id="Q9U3D1"/>
<dbReference type="AlphaFoldDB" id="Q9U3D1"/>
<dbReference type="GO" id="GO:0008528">
    <property type="term" value="F:G protein-coupled peptide receptor activity"/>
    <property type="evidence" value="ECO:0007669"/>
    <property type="project" value="InterPro"/>
</dbReference>
<keyword evidence="8" id="KW-1185">Reference proteome</keyword>
<dbReference type="PROSITE" id="PS50262">
    <property type="entry name" value="G_PROTEIN_RECEP_F1_2"/>
    <property type="match status" value="1"/>
</dbReference>
<feature type="transmembrane region" description="Helical" evidence="5">
    <location>
        <begin position="173"/>
        <end position="193"/>
    </location>
</feature>
<dbReference type="WormBase" id="H25K10.7a">
    <property type="protein sequence ID" value="CE43281"/>
    <property type="gene ID" value="WBGene00005808"/>
    <property type="gene designation" value="srw-61"/>
</dbReference>
<dbReference type="PANTHER" id="PTHR22751">
    <property type="entry name" value="G-PROTEIN COUPLED RECEPTOR-RELATED"/>
    <property type="match status" value="1"/>
</dbReference>
<dbReference type="UCSC" id="H25K10.7">
    <property type="organism name" value="c. elegans"/>
</dbReference>
<dbReference type="OrthoDB" id="5902297at2759"/>
<keyword evidence="4 5" id="KW-0472">Membrane</keyword>
<evidence type="ECO:0000256" key="1">
    <source>
        <dbReference type="ARBA" id="ARBA00004370"/>
    </source>
</evidence>
<evidence type="ECO:0000259" key="6">
    <source>
        <dbReference type="PROSITE" id="PS50262"/>
    </source>
</evidence>
<keyword evidence="2 5" id="KW-0812">Transmembrane</keyword>
<dbReference type="EMBL" id="BX284604">
    <property type="protein sequence ID" value="CAB63232.2"/>
    <property type="molecule type" value="Genomic_DNA"/>
</dbReference>